<feature type="region of interest" description="Disordered" evidence="1">
    <location>
        <begin position="118"/>
        <end position="154"/>
    </location>
</feature>
<feature type="compositionally biased region" description="Basic and acidic residues" evidence="1">
    <location>
        <begin position="135"/>
        <end position="150"/>
    </location>
</feature>
<evidence type="ECO:0000313" key="3">
    <source>
        <dbReference type="Proteomes" id="UP000295087"/>
    </source>
</evidence>
<evidence type="ECO:0000313" key="2">
    <source>
        <dbReference type="EMBL" id="TDP38755.1"/>
    </source>
</evidence>
<protein>
    <submittedName>
        <fullName evidence="2">Uncharacterized protein</fullName>
    </submittedName>
</protein>
<reference evidence="2 3" key="1">
    <citation type="submission" date="2019-03" db="EMBL/GenBank/DDBJ databases">
        <title>Genomic Encyclopedia of Type Strains, Phase IV (KMG-IV): sequencing the most valuable type-strain genomes for metagenomic binning, comparative biology and taxonomic classification.</title>
        <authorList>
            <person name="Goeker M."/>
        </authorList>
    </citation>
    <scope>NUCLEOTIDE SEQUENCE [LARGE SCALE GENOMIC DNA]</scope>
    <source>
        <strain evidence="2 3">DSM 44496</strain>
    </source>
</reference>
<proteinExistence type="predicted"/>
<dbReference type="RefSeq" id="WP_067486837.1">
    <property type="nucleotide sequence ID" value="NZ_SNXK01000003.1"/>
</dbReference>
<name>A0A4R6PLA5_NOCIG</name>
<keyword evidence="3" id="KW-1185">Reference proteome</keyword>
<dbReference type="Proteomes" id="UP000295087">
    <property type="component" value="Unassembled WGS sequence"/>
</dbReference>
<dbReference type="EMBL" id="SNXK01000003">
    <property type="protein sequence ID" value="TDP38755.1"/>
    <property type="molecule type" value="Genomic_DNA"/>
</dbReference>
<accession>A0A4R6PLA5</accession>
<evidence type="ECO:0000256" key="1">
    <source>
        <dbReference type="SAM" id="MobiDB-lite"/>
    </source>
</evidence>
<comment type="caution">
    <text evidence="2">The sequence shown here is derived from an EMBL/GenBank/DDBJ whole genome shotgun (WGS) entry which is preliminary data.</text>
</comment>
<sequence length="384" mass="42897">MRAFDDLDDPFIARYADRIADDREVLWRADFARAVDFEDRGFYEDASLLPVAREIRARWSADPVVGPHWAELDEMHQAWIDAPAAMKQGHEVFMPGGLQPPGMSDTRWSSHMQAREMTGHGAWPGHEPTQSMSSSERHEPMTETTDRTAPVDEFTTESDTEQLMRYDFTHWAAVGNGRTVDDYDPADAVDRDEWSSTWINHAEDRWLDEWITLSDAYLDYRDDPAAADAKRAQLGDAIGPVEARSWDQARDLAVNGISHDKLGLIDSPYVARLSFERVTEIRGEQRSLADVRRDQAAVEQATGGSERPTIAEHQVSEQSATHSLGISGPMVSLDDRARYTPEYPVPSFGASVAARTSALAGYTSRGNALASAMERQNERAGAER</sequence>
<gene>
    <name evidence="2" type="ORF">DFR75_103412</name>
</gene>
<dbReference type="AlphaFoldDB" id="A0A4R6PLA5"/>
<organism evidence="2 3">
    <name type="scientific">Nocardia ignorata</name>
    <dbReference type="NCBI Taxonomy" id="145285"/>
    <lineage>
        <taxon>Bacteria</taxon>
        <taxon>Bacillati</taxon>
        <taxon>Actinomycetota</taxon>
        <taxon>Actinomycetes</taxon>
        <taxon>Mycobacteriales</taxon>
        <taxon>Nocardiaceae</taxon>
        <taxon>Nocardia</taxon>
    </lineage>
</organism>